<evidence type="ECO:0000256" key="4">
    <source>
        <dbReference type="ARBA" id="ARBA00023157"/>
    </source>
</evidence>
<dbReference type="EMBL" id="JBAMIC010000266">
    <property type="protein sequence ID" value="KAK7089859.1"/>
    <property type="molecule type" value="Genomic_DNA"/>
</dbReference>
<evidence type="ECO:0000256" key="2">
    <source>
        <dbReference type="ARBA" id="ARBA00022729"/>
    </source>
</evidence>
<evidence type="ECO:0000256" key="3">
    <source>
        <dbReference type="ARBA" id="ARBA00022737"/>
    </source>
</evidence>
<dbReference type="GO" id="GO:0008061">
    <property type="term" value="F:chitin binding"/>
    <property type="evidence" value="ECO:0007669"/>
    <property type="project" value="UniProtKB-KW"/>
</dbReference>
<keyword evidence="9" id="KW-1185">Reference proteome</keyword>
<accession>A0AAN9ANE1</accession>
<protein>
    <recommendedName>
        <fullName evidence="7">Chitin-binding type-2 domain-containing protein</fullName>
    </recommendedName>
</protein>
<dbReference type="InterPro" id="IPR002557">
    <property type="entry name" value="Chitin-bd_dom"/>
</dbReference>
<dbReference type="PANTHER" id="PTHR23301">
    <property type="entry name" value="CHITIN BINDING PERITROPHIN-A"/>
    <property type="match status" value="1"/>
</dbReference>
<dbReference type="GO" id="GO:0005576">
    <property type="term" value="C:extracellular region"/>
    <property type="evidence" value="ECO:0007669"/>
    <property type="project" value="InterPro"/>
</dbReference>
<dbReference type="PROSITE" id="PS50940">
    <property type="entry name" value="CHIT_BIND_II"/>
    <property type="match status" value="2"/>
</dbReference>
<dbReference type="InterPro" id="IPR036508">
    <property type="entry name" value="Chitin-bd_dom_sf"/>
</dbReference>
<dbReference type="AlphaFoldDB" id="A0AAN9ANE1"/>
<feature type="domain" description="Chitin-binding type-2" evidence="7">
    <location>
        <begin position="73"/>
        <end position="133"/>
    </location>
</feature>
<organism evidence="8 9">
    <name type="scientific">Littorina saxatilis</name>
    <dbReference type="NCBI Taxonomy" id="31220"/>
    <lineage>
        <taxon>Eukaryota</taxon>
        <taxon>Metazoa</taxon>
        <taxon>Spiralia</taxon>
        <taxon>Lophotrochozoa</taxon>
        <taxon>Mollusca</taxon>
        <taxon>Gastropoda</taxon>
        <taxon>Caenogastropoda</taxon>
        <taxon>Littorinimorpha</taxon>
        <taxon>Littorinoidea</taxon>
        <taxon>Littorinidae</taxon>
        <taxon>Littorina</taxon>
    </lineage>
</organism>
<keyword evidence="3" id="KW-0677">Repeat</keyword>
<evidence type="ECO:0000259" key="7">
    <source>
        <dbReference type="PROSITE" id="PS50940"/>
    </source>
</evidence>
<sequence>MKGLLCLLLALPAALCFDCTKMADGVYEAGCKSFVVCTNGVATLKECEQSKVYDAPSGACADEGSVGPPCGTMKDCSNSADGKFADTDQQCKSYYTCSGGTFFGHNYCAGGLVFNEALQTCDWPADTDPPCGTKGSQRPTNAPGIG</sequence>
<reference evidence="8 9" key="1">
    <citation type="submission" date="2024-02" db="EMBL/GenBank/DDBJ databases">
        <title>Chromosome-scale genome assembly of the rough periwinkle Littorina saxatilis.</title>
        <authorList>
            <person name="De Jode A."/>
            <person name="Faria R."/>
            <person name="Formenti G."/>
            <person name="Sims Y."/>
            <person name="Smith T.P."/>
            <person name="Tracey A."/>
            <person name="Wood J.M.D."/>
            <person name="Zagrodzka Z.B."/>
            <person name="Johannesson K."/>
            <person name="Butlin R.K."/>
            <person name="Leder E.H."/>
        </authorList>
    </citation>
    <scope>NUCLEOTIDE SEQUENCE [LARGE SCALE GENOMIC DNA]</scope>
    <source>
        <strain evidence="8">Snail1</strain>
        <tissue evidence="8">Muscle</tissue>
    </source>
</reference>
<feature type="signal peptide" evidence="6">
    <location>
        <begin position="1"/>
        <end position="16"/>
    </location>
</feature>
<dbReference type="Proteomes" id="UP001374579">
    <property type="component" value="Unassembled WGS sequence"/>
</dbReference>
<evidence type="ECO:0000313" key="9">
    <source>
        <dbReference type="Proteomes" id="UP001374579"/>
    </source>
</evidence>
<dbReference type="SMART" id="SM00494">
    <property type="entry name" value="ChtBD2"/>
    <property type="match status" value="2"/>
</dbReference>
<dbReference type="SUPFAM" id="SSF57625">
    <property type="entry name" value="Invertebrate chitin-binding proteins"/>
    <property type="match status" value="2"/>
</dbReference>
<comment type="caution">
    <text evidence="8">The sequence shown here is derived from an EMBL/GenBank/DDBJ whole genome shotgun (WGS) entry which is preliminary data.</text>
</comment>
<keyword evidence="2 6" id="KW-0732">Signal</keyword>
<evidence type="ECO:0000256" key="5">
    <source>
        <dbReference type="ARBA" id="ARBA00023180"/>
    </source>
</evidence>
<dbReference type="Gene3D" id="2.170.140.10">
    <property type="entry name" value="Chitin binding domain"/>
    <property type="match status" value="2"/>
</dbReference>
<evidence type="ECO:0000256" key="6">
    <source>
        <dbReference type="SAM" id="SignalP"/>
    </source>
</evidence>
<feature type="domain" description="Chitin-binding type-2" evidence="7">
    <location>
        <begin position="13"/>
        <end position="72"/>
    </location>
</feature>
<keyword evidence="5" id="KW-0325">Glycoprotein</keyword>
<proteinExistence type="predicted"/>
<evidence type="ECO:0000256" key="1">
    <source>
        <dbReference type="ARBA" id="ARBA00022669"/>
    </source>
</evidence>
<keyword evidence="4" id="KW-1015">Disulfide bond</keyword>
<evidence type="ECO:0000313" key="8">
    <source>
        <dbReference type="EMBL" id="KAK7089859.1"/>
    </source>
</evidence>
<feature type="chain" id="PRO_5042821523" description="Chitin-binding type-2 domain-containing protein" evidence="6">
    <location>
        <begin position="17"/>
        <end position="146"/>
    </location>
</feature>
<name>A0AAN9ANE1_9CAEN</name>
<dbReference type="Pfam" id="PF01607">
    <property type="entry name" value="CBM_14"/>
    <property type="match status" value="2"/>
</dbReference>
<dbReference type="InterPro" id="IPR051940">
    <property type="entry name" value="Chitin_bind-dev_reg"/>
</dbReference>
<dbReference type="PANTHER" id="PTHR23301:SF0">
    <property type="entry name" value="CHITIN-BINDING TYPE-2 DOMAIN-CONTAINING PROTEIN-RELATED"/>
    <property type="match status" value="1"/>
</dbReference>
<keyword evidence="1" id="KW-0147">Chitin-binding</keyword>
<gene>
    <name evidence="8" type="ORF">V1264_024430</name>
</gene>